<feature type="compositionally biased region" description="Polar residues" evidence="8">
    <location>
        <begin position="713"/>
        <end position="722"/>
    </location>
</feature>
<dbReference type="EMBL" id="JH817605">
    <property type="protein sequence ID" value="EKC30351.1"/>
    <property type="molecule type" value="Genomic_DNA"/>
</dbReference>
<dbReference type="Pfam" id="PF13919">
    <property type="entry name" value="ASXH"/>
    <property type="match status" value="1"/>
</dbReference>
<feature type="region of interest" description="Disordered" evidence="8">
    <location>
        <begin position="327"/>
        <end position="364"/>
    </location>
</feature>
<feature type="region of interest" description="Disordered" evidence="8">
    <location>
        <begin position="775"/>
        <end position="829"/>
    </location>
</feature>
<keyword evidence="2" id="KW-0479">Metal-binding</keyword>
<dbReference type="GO" id="GO:0009887">
    <property type="term" value="P:animal organ morphogenesis"/>
    <property type="evidence" value="ECO:0007669"/>
    <property type="project" value="TreeGrafter"/>
</dbReference>
<feature type="region of interest" description="Disordered" evidence="8">
    <location>
        <begin position="251"/>
        <end position="275"/>
    </location>
</feature>
<feature type="compositionally biased region" description="Basic and acidic residues" evidence="8">
    <location>
        <begin position="218"/>
        <end position="230"/>
    </location>
</feature>
<feature type="region of interest" description="Disordered" evidence="8">
    <location>
        <begin position="32"/>
        <end position="128"/>
    </location>
</feature>
<keyword evidence="7" id="KW-0539">Nucleus</keyword>
<feature type="compositionally biased region" description="Low complexity" evidence="8">
    <location>
        <begin position="36"/>
        <end position="49"/>
    </location>
</feature>
<keyword evidence="6" id="KW-0804">Transcription</keyword>
<feature type="compositionally biased region" description="Basic and acidic residues" evidence="8">
    <location>
        <begin position="82"/>
        <end position="93"/>
    </location>
</feature>
<evidence type="ECO:0000256" key="2">
    <source>
        <dbReference type="ARBA" id="ARBA00022723"/>
    </source>
</evidence>
<dbReference type="PANTHER" id="PTHR13578">
    <property type="entry name" value="ADDITIONAL SEX COMBS LIKE PROTEIN ASXL"/>
    <property type="match status" value="1"/>
</dbReference>
<feature type="compositionally biased region" description="Polar residues" evidence="8">
    <location>
        <begin position="783"/>
        <end position="829"/>
    </location>
</feature>
<evidence type="ECO:0000256" key="6">
    <source>
        <dbReference type="ARBA" id="ARBA00023163"/>
    </source>
</evidence>
<organism evidence="9">
    <name type="scientific">Magallana gigas</name>
    <name type="common">Pacific oyster</name>
    <name type="synonym">Crassostrea gigas</name>
    <dbReference type="NCBI Taxonomy" id="29159"/>
    <lineage>
        <taxon>Eukaryota</taxon>
        <taxon>Metazoa</taxon>
        <taxon>Spiralia</taxon>
        <taxon>Lophotrochozoa</taxon>
        <taxon>Mollusca</taxon>
        <taxon>Bivalvia</taxon>
        <taxon>Autobranchia</taxon>
        <taxon>Pteriomorphia</taxon>
        <taxon>Ostreida</taxon>
        <taxon>Ostreoidea</taxon>
        <taxon>Ostreidae</taxon>
        <taxon>Magallana</taxon>
    </lineage>
</organism>
<dbReference type="GO" id="GO:0003682">
    <property type="term" value="F:chromatin binding"/>
    <property type="evidence" value="ECO:0007669"/>
    <property type="project" value="TreeGrafter"/>
</dbReference>
<evidence type="ECO:0000256" key="7">
    <source>
        <dbReference type="ARBA" id="ARBA00023242"/>
    </source>
</evidence>
<keyword evidence="5" id="KW-0805">Transcription regulation</keyword>
<name>K1R8M7_MAGGI</name>
<dbReference type="GO" id="GO:0045944">
    <property type="term" value="P:positive regulation of transcription by RNA polymerase II"/>
    <property type="evidence" value="ECO:0007669"/>
    <property type="project" value="TreeGrafter"/>
</dbReference>
<dbReference type="PROSITE" id="PS51916">
    <property type="entry name" value="DEUBAD"/>
    <property type="match status" value="1"/>
</dbReference>
<feature type="compositionally biased region" description="Basic residues" evidence="8">
    <location>
        <begin position="59"/>
        <end position="68"/>
    </location>
</feature>
<feature type="region of interest" description="Disordered" evidence="8">
    <location>
        <begin position="713"/>
        <end position="736"/>
    </location>
</feature>
<dbReference type="InParanoid" id="K1R8M7"/>
<feature type="region of interest" description="Disordered" evidence="8">
    <location>
        <begin position="511"/>
        <end position="543"/>
    </location>
</feature>
<evidence type="ECO:0000256" key="8">
    <source>
        <dbReference type="SAM" id="MobiDB-lite"/>
    </source>
</evidence>
<gene>
    <name evidence="9" type="ORF">CGI_10021825</name>
</gene>
<proteinExistence type="predicted"/>
<reference evidence="9" key="1">
    <citation type="journal article" date="2012" name="Nature">
        <title>The oyster genome reveals stress adaptation and complexity of shell formation.</title>
        <authorList>
            <person name="Zhang G."/>
            <person name="Fang X."/>
            <person name="Guo X."/>
            <person name="Li L."/>
            <person name="Luo R."/>
            <person name="Xu F."/>
            <person name="Yang P."/>
            <person name="Zhang L."/>
            <person name="Wang X."/>
            <person name="Qi H."/>
            <person name="Xiong Z."/>
            <person name="Que H."/>
            <person name="Xie Y."/>
            <person name="Holland P.W."/>
            <person name="Paps J."/>
            <person name="Zhu Y."/>
            <person name="Wu F."/>
            <person name="Chen Y."/>
            <person name="Wang J."/>
            <person name="Peng C."/>
            <person name="Meng J."/>
            <person name="Yang L."/>
            <person name="Liu J."/>
            <person name="Wen B."/>
            <person name="Zhang N."/>
            <person name="Huang Z."/>
            <person name="Zhu Q."/>
            <person name="Feng Y."/>
            <person name="Mount A."/>
            <person name="Hedgecock D."/>
            <person name="Xu Z."/>
            <person name="Liu Y."/>
            <person name="Domazet-Loso T."/>
            <person name="Du Y."/>
            <person name="Sun X."/>
            <person name="Zhang S."/>
            <person name="Liu B."/>
            <person name="Cheng P."/>
            <person name="Jiang X."/>
            <person name="Li J."/>
            <person name="Fan D."/>
            <person name="Wang W."/>
            <person name="Fu W."/>
            <person name="Wang T."/>
            <person name="Wang B."/>
            <person name="Zhang J."/>
            <person name="Peng Z."/>
            <person name="Li Y."/>
            <person name="Li N."/>
            <person name="Wang J."/>
            <person name="Chen M."/>
            <person name="He Y."/>
            <person name="Tan F."/>
            <person name="Song X."/>
            <person name="Zheng Q."/>
            <person name="Huang R."/>
            <person name="Yang H."/>
            <person name="Du X."/>
            <person name="Chen L."/>
            <person name="Yang M."/>
            <person name="Gaffney P.M."/>
            <person name="Wang S."/>
            <person name="Luo L."/>
            <person name="She Z."/>
            <person name="Ming Y."/>
            <person name="Huang W."/>
            <person name="Zhang S."/>
            <person name="Huang B."/>
            <person name="Zhang Y."/>
            <person name="Qu T."/>
            <person name="Ni P."/>
            <person name="Miao G."/>
            <person name="Wang J."/>
            <person name="Wang Q."/>
            <person name="Steinberg C.E."/>
            <person name="Wang H."/>
            <person name="Li N."/>
            <person name="Qian L."/>
            <person name="Zhang G."/>
            <person name="Li Y."/>
            <person name="Yang H."/>
            <person name="Liu X."/>
            <person name="Wang J."/>
            <person name="Yin Y."/>
            <person name="Wang J."/>
        </authorList>
    </citation>
    <scope>NUCLEOTIDE SEQUENCE [LARGE SCALE GENOMIC DNA]</scope>
    <source>
        <strain evidence="9">05x7-T-G4-1.051#20</strain>
    </source>
</reference>
<dbReference type="HOGENOM" id="CLU_263087_0_0_1"/>
<evidence type="ECO:0000256" key="3">
    <source>
        <dbReference type="ARBA" id="ARBA00022771"/>
    </source>
</evidence>
<evidence type="ECO:0000256" key="1">
    <source>
        <dbReference type="ARBA" id="ARBA00004123"/>
    </source>
</evidence>
<dbReference type="GO" id="GO:0035517">
    <property type="term" value="C:PR-DUB complex"/>
    <property type="evidence" value="ECO:0007669"/>
    <property type="project" value="TreeGrafter"/>
</dbReference>
<feature type="compositionally biased region" description="Pro residues" evidence="8">
    <location>
        <begin position="258"/>
        <end position="267"/>
    </location>
</feature>
<dbReference type="InterPro" id="IPR044867">
    <property type="entry name" value="DEUBAD_dom"/>
</dbReference>
<feature type="region of interest" description="Disordered" evidence="8">
    <location>
        <begin position="211"/>
        <end position="230"/>
    </location>
</feature>
<dbReference type="PANTHER" id="PTHR13578:SF20">
    <property type="entry name" value="POLYCOMB PROTEIN ASX"/>
    <property type="match status" value="1"/>
</dbReference>
<dbReference type="InterPro" id="IPR028020">
    <property type="entry name" value="ASX_DEUBAD_dom"/>
</dbReference>
<protein>
    <submittedName>
        <fullName evidence="9">Polycomb protein Asx</fullName>
    </submittedName>
</protein>
<keyword evidence="4" id="KW-0862">Zinc</keyword>
<accession>K1R8M7</accession>
<sequence length="1281" mass="140787">MFVKILNGHRTTLPAVAQSNYDQQISLDNIKEDLTTDTMSTETTDGGTSNSSESTALRRSMRQQKKKRPDFPRIIIKPIPPPKEEEKPRESTRETFTSTKLENGINHHSSDDNQSDSSENHKSPGLSGFQKTQTMREMLAGIPGISMKALFSRSTFNLLPVHYEHKLLQLLPECDRVIESESKFRLSSTAFNNEFFNKACEEWRERLSEGEFTPENQLRLKQDEEKEQTKLDPWKAKHFEPVWGKRFSGQVVPKADIPSPPPQPPIPKMKIKPSLKKGTTKVSTLIKQEKISQTVSQPVGTYVKEAPSSQSGLLLKISHDKSEFVTERSDRSVMRQTLKRSLSSDIKNDEEGESPSKRNRVTVHSPLKTVIQVCTANQMAKITKPVSLDVSPSANQPKQVSLLSSATSPILSQMQQSNFSPTRSHPNVSPPKGSLDISPQTRTLAQIKVQTQAARGIPIQIERQTRTLAQIKAETRAKIQMRNQAKPQEPSVPTTVKKLTFPNATVARQVPNILHGRQRNMPSKAPSSPPNPNIPEPPEETKDGIKLKRSLQICKDVIKKTGGLSYQVNADGKVKINTPVSVTEQIIISKQDIKPSASSPLTQSTKSASKVVFANTLTSEHLTTSLPSISGILPTSSSFQTIAAGNADTSGQYVVRVTKPPALQTQAATARVVTVPGSNAKFLIPSGISTTAVGNSSIVQILNSAPGSNLVTMQSLQPSRASSAPPRNEVNPTSVQVQAVSRSASVGLSSNRVEAGTSQQHLQYLLQQQHQNQQRQRVLKLQQPVSTETSTSQLKTADSSSTPEGSSAEGNSESVQQTSAPGSSSAVKTVQSPVATVSRVIVSSASQLVSQMKKDAQLGKTLTNQASVVTVPSSTGNGTTKIVLPTAILTSALAGAMTRSQSIVLSQGFNRHEFGVIFGVNMESREKMSIFSTDFPGVTPIRGYRQDFTDNYSLRHTRFGDQCAQSRFDALYLHDCAQSMSRDTSSLQLDHLHFPPIKYPELEREVAVKFEPTECSSDTLLPNAFSELQQGYRSIKLEPDEFPTVNIRDLGSSVLQLSKDDKTCTDSKESGVSRLQYFQNNPQLPLPLREPLVDMTNALGSLNSIKSPNGSSQSERTYPNRIPISQHLPVLWKAVFDSSNTKSCSIKELDPIVKGSGSLECLTNKIPQIKRSRKLTRPTRSAQRLDPNFRGATVILHTEVKNRNCSLTLSASFSNVKIYKRQINRKRKNSGSYSNADTVSGSDEENVIPFPRDSYYSGDCQTYCPLPAHWRGPRKMNALSS</sequence>
<evidence type="ECO:0000313" key="9">
    <source>
        <dbReference type="EMBL" id="EKC30351.1"/>
    </source>
</evidence>
<evidence type="ECO:0000256" key="4">
    <source>
        <dbReference type="ARBA" id="ARBA00022833"/>
    </source>
</evidence>
<feature type="region of interest" description="Disordered" evidence="8">
    <location>
        <begin position="412"/>
        <end position="438"/>
    </location>
</feature>
<feature type="compositionally biased region" description="Polar residues" evidence="8">
    <location>
        <begin position="412"/>
        <end position="427"/>
    </location>
</feature>
<feature type="compositionally biased region" description="Pro residues" evidence="8">
    <location>
        <begin position="527"/>
        <end position="536"/>
    </location>
</feature>
<comment type="subcellular location">
    <subcellularLocation>
        <location evidence="1">Nucleus</location>
    </subcellularLocation>
</comment>
<dbReference type="GO" id="GO:0008270">
    <property type="term" value="F:zinc ion binding"/>
    <property type="evidence" value="ECO:0007669"/>
    <property type="project" value="UniProtKB-KW"/>
</dbReference>
<dbReference type="InterPro" id="IPR024811">
    <property type="entry name" value="ASX/ASX-like"/>
</dbReference>
<evidence type="ECO:0000256" key="5">
    <source>
        <dbReference type="ARBA" id="ARBA00023015"/>
    </source>
</evidence>
<keyword evidence="3" id="KW-0863">Zinc-finger</keyword>